<dbReference type="RefSeq" id="WP_243658728.1">
    <property type="nucleotide sequence ID" value="NZ_SLXQ01000001.1"/>
</dbReference>
<evidence type="ECO:0000259" key="6">
    <source>
        <dbReference type="PROSITE" id="PS50949"/>
    </source>
</evidence>
<comment type="similarity">
    <text evidence="1">In the C-terminal section; belongs to the class-I pyridoxal-phosphate-dependent aminotransferase family.</text>
</comment>
<dbReference type="Gene3D" id="1.10.10.10">
    <property type="entry name" value="Winged helix-like DNA-binding domain superfamily/Winged helix DNA-binding domain"/>
    <property type="match status" value="1"/>
</dbReference>
<comment type="caution">
    <text evidence="7">The sequence shown here is derived from an EMBL/GenBank/DDBJ whole genome shotgun (WGS) entry which is preliminary data.</text>
</comment>
<keyword evidence="3" id="KW-0805">Transcription regulation</keyword>
<dbReference type="PANTHER" id="PTHR46577">
    <property type="entry name" value="HTH-TYPE TRANSCRIPTIONAL REGULATORY PROTEIN GABR"/>
    <property type="match status" value="1"/>
</dbReference>
<dbReference type="GO" id="GO:0003700">
    <property type="term" value="F:DNA-binding transcription factor activity"/>
    <property type="evidence" value="ECO:0007669"/>
    <property type="project" value="InterPro"/>
</dbReference>
<feature type="domain" description="HTH gntR-type" evidence="6">
    <location>
        <begin position="22"/>
        <end position="90"/>
    </location>
</feature>
<dbReference type="Proteomes" id="UP000294911">
    <property type="component" value="Unassembled WGS sequence"/>
</dbReference>
<dbReference type="PANTHER" id="PTHR46577:SF1">
    <property type="entry name" value="HTH-TYPE TRANSCRIPTIONAL REGULATORY PROTEIN GABR"/>
    <property type="match status" value="1"/>
</dbReference>
<dbReference type="InterPro" id="IPR051446">
    <property type="entry name" value="HTH_trans_reg/aminotransferase"/>
</dbReference>
<dbReference type="SUPFAM" id="SSF46785">
    <property type="entry name" value="Winged helix' DNA-binding domain"/>
    <property type="match status" value="1"/>
</dbReference>
<reference evidence="7 8" key="1">
    <citation type="submission" date="2019-03" db="EMBL/GenBank/DDBJ databases">
        <title>Genomic Encyclopedia of Type Strains, Phase IV (KMG-IV): sequencing the most valuable type-strain genomes for metagenomic binning, comparative biology and taxonomic classification.</title>
        <authorList>
            <person name="Goeker M."/>
        </authorList>
    </citation>
    <scope>NUCLEOTIDE SEQUENCE [LARGE SCALE GENOMIC DNA]</scope>
    <source>
        <strain evidence="7 8">DSM 45765</strain>
    </source>
</reference>
<gene>
    <name evidence="7" type="ORF">EV191_101698</name>
</gene>
<evidence type="ECO:0000256" key="3">
    <source>
        <dbReference type="ARBA" id="ARBA00023015"/>
    </source>
</evidence>
<organism evidence="7 8">
    <name type="scientific">Tamaricihabitans halophyticus</name>
    <dbReference type="NCBI Taxonomy" id="1262583"/>
    <lineage>
        <taxon>Bacteria</taxon>
        <taxon>Bacillati</taxon>
        <taxon>Actinomycetota</taxon>
        <taxon>Actinomycetes</taxon>
        <taxon>Pseudonocardiales</taxon>
        <taxon>Pseudonocardiaceae</taxon>
        <taxon>Tamaricihabitans</taxon>
    </lineage>
</organism>
<dbReference type="SUPFAM" id="SSF53383">
    <property type="entry name" value="PLP-dependent transferases"/>
    <property type="match status" value="1"/>
</dbReference>
<dbReference type="Gene3D" id="3.90.1150.10">
    <property type="entry name" value="Aspartate Aminotransferase, domain 1"/>
    <property type="match status" value="1"/>
</dbReference>
<dbReference type="InterPro" id="IPR036388">
    <property type="entry name" value="WH-like_DNA-bd_sf"/>
</dbReference>
<keyword evidence="5" id="KW-0804">Transcription</keyword>
<proteinExistence type="inferred from homology"/>
<evidence type="ECO:0000313" key="8">
    <source>
        <dbReference type="Proteomes" id="UP000294911"/>
    </source>
</evidence>
<dbReference type="Pfam" id="PF00155">
    <property type="entry name" value="Aminotran_1_2"/>
    <property type="match status" value="1"/>
</dbReference>
<evidence type="ECO:0000313" key="7">
    <source>
        <dbReference type="EMBL" id="TCP56752.1"/>
    </source>
</evidence>
<dbReference type="InterPro" id="IPR015424">
    <property type="entry name" value="PyrdxlP-dep_Trfase"/>
</dbReference>
<protein>
    <submittedName>
        <fullName evidence="7">DNA-binding transcriptional MocR family regulator</fullName>
    </submittedName>
</protein>
<dbReference type="GO" id="GO:0030170">
    <property type="term" value="F:pyridoxal phosphate binding"/>
    <property type="evidence" value="ECO:0007669"/>
    <property type="project" value="InterPro"/>
</dbReference>
<dbReference type="Pfam" id="PF00392">
    <property type="entry name" value="GntR"/>
    <property type="match status" value="1"/>
</dbReference>
<dbReference type="CDD" id="cd07377">
    <property type="entry name" value="WHTH_GntR"/>
    <property type="match status" value="1"/>
</dbReference>
<accession>A0A4R2R216</accession>
<dbReference type="GO" id="GO:0003677">
    <property type="term" value="F:DNA binding"/>
    <property type="evidence" value="ECO:0007669"/>
    <property type="project" value="UniProtKB-KW"/>
</dbReference>
<dbReference type="CDD" id="cd00609">
    <property type="entry name" value="AAT_like"/>
    <property type="match status" value="1"/>
</dbReference>
<keyword evidence="2" id="KW-0663">Pyridoxal phosphate</keyword>
<keyword evidence="8" id="KW-1185">Reference proteome</keyword>
<dbReference type="InterPro" id="IPR015421">
    <property type="entry name" value="PyrdxlP-dep_Trfase_major"/>
</dbReference>
<evidence type="ECO:0000256" key="4">
    <source>
        <dbReference type="ARBA" id="ARBA00023125"/>
    </source>
</evidence>
<dbReference type="InterPro" id="IPR036390">
    <property type="entry name" value="WH_DNA-bd_sf"/>
</dbReference>
<dbReference type="InterPro" id="IPR004839">
    <property type="entry name" value="Aminotransferase_I/II_large"/>
</dbReference>
<dbReference type="PROSITE" id="PS50949">
    <property type="entry name" value="HTH_GNTR"/>
    <property type="match status" value="1"/>
</dbReference>
<dbReference type="SMART" id="SM00345">
    <property type="entry name" value="HTH_GNTR"/>
    <property type="match status" value="1"/>
</dbReference>
<dbReference type="InterPro" id="IPR015422">
    <property type="entry name" value="PyrdxlP-dep_Trfase_small"/>
</dbReference>
<dbReference type="EMBL" id="SLXQ01000001">
    <property type="protein sequence ID" value="TCP56752.1"/>
    <property type="molecule type" value="Genomic_DNA"/>
</dbReference>
<evidence type="ECO:0000256" key="2">
    <source>
        <dbReference type="ARBA" id="ARBA00022898"/>
    </source>
</evidence>
<name>A0A4R2R216_9PSEU</name>
<keyword evidence="4 7" id="KW-0238">DNA-binding</keyword>
<dbReference type="AlphaFoldDB" id="A0A4R2R216"/>
<dbReference type="Gene3D" id="3.40.640.10">
    <property type="entry name" value="Type I PLP-dependent aspartate aminotransferase-like (Major domain)"/>
    <property type="match status" value="1"/>
</dbReference>
<sequence length="491" mass="53017">MVHSRTVAELAELLGGWSVGTGPLYRKLADALARLINDGALRAGDRLPAERSLAGALATSRATVVGAYEELRGRKLIERRQGSGTTVAERVATPVGDGRVAGGRATAMFQRLIDGQGPLISLAWAAQGGSAEVAGALDEVLRYDMTQLLADPGYHPRGLPELREAIARYYTELGLPTSADQILVTTGAHQALVVVAEVYLRERARVVVEAPSWPACMDVFRAVKAELVSIGLDDEGIRIPELAATLAEQVPALLYVMPSHHNPTGILMSDARRRRIAELAAKYGVPILEDNAYAGIAHTESELPPPLAAYAPLGVETVTVESLGKAVWGGLRIGWLRGPVEIIERCARRKALADLGSPVIDQALAARLLPQLPDLAAKRAVEQRARLDQLEQLLTERLPAWSWRRPDGGASLWVALPEVHADVFAQLTLRHGVEVIPGSSMDPTGAHDNYVRIPFTHPPEVLTELVQRLGRAWDELCRHGPSESAPLRPII</sequence>
<evidence type="ECO:0000256" key="5">
    <source>
        <dbReference type="ARBA" id="ARBA00023163"/>
    </source>
</evidence>
<evidence type="ECO:0000256" key="1">
    <source>
        <dbReference type="ARBA" id="ARBA00005384"/>
    </source>
</evidence>
<dbReference type="InterPro" id="IPR000524">
    <property type="entry name" value="Tscrpt_reg_HTH_GntR"/>
</dbReference>